<protein>
    <recommendedName>
        <fullName evidence="5">DUF2345 domain-containing protein</fullName>
    </recommendedName>
</protein>
<organism evidence="2 4">
    <name type="scientific">Pantoea eucalypti</name>
    <dbReference type="NCBI Taxonomy" id="470933"/>
    <lineage>
        <taxon>Bacteria</taxon>
        <taxon>Pseudomonadati</taxon>
        <taxon>Pseudomonadota</taxon>
        <taxon>Gammaproteobacteria</taxon>
        <taxon>Enterobacterales</taxon>
        <taxon>Erwiniaceae</taxon>
        <taxon>Pantoea</taxon>
    </lineage>
</organism>
<comment type="caution">
    <text evidence="2">The sequence shown here is derived from an EMBL/GenBank/DDBJ whole genome shotgun (WGS) entry which is preliminary data.</text>
</comment>
<proteinExistence type="predicted"/>
<dbReference type="EMBL" id="VHJB01000084">
    <property type="protein sequence ID" value="TPV31134.1"/>
    <property type="molecule type" value="Genomic_DNA"/>
</dbReference>
<dbReference type="Proteomes" id="UP000315469">
    <property type="component" value="Unassembled WGS sequence"/>
</dbReference>
<dbReference type="EMBL" id="VHJB01000094">
    <property type="protein sequence ID" value="TPV29765.1"/>
    <property type="molecule type" value="Genomic_DNA"/>
</dbReference>
<evidence type="ECO:0000313" key="2">
    <source>
        <dbReference type="EMBL" id="TPV29765.1"/>
    </source>
</evidence>
<evidence type="ECO:0000313" key="4">
    <source>
        <dbReference type="Proteomes" id="UP000315469"/>
    </source>
</evidence>
<feature type="compositionally biased region" description="Polar residues" evidence="1">
    <location>
        <begin position="9"/>
        <end position="20"/>
    </location>
</feature>
<gene>
    <name evidence="3" type="ORF">FJW02_18875</name>
    <name evidence="2" type="ORF">FJW02_20980</name>
</gene>
<name>A0ABY2ZBA2_9GAMM</name>
<accession>A0ABY2ZBA2</accession>
<feature type="region of interest" description="Disordered" evidence="1">
    <location>
        <begin position="1"/>
        <end position="20"/>
    </location>
</feature>
<reference evidence="2 4" key="1">
    <citation type="submission" date="2019-06" db="EMBL/GenBank/DDBJ databases">
        <title>Taxogenomics and systematics of the genus Pantoea.</title>
        <authorList>
            <person name="Tambong J.T."/>
        </authorList>
    </citation>
    <scope>NUCLEOTIDE SEQUENCE [LARGE SCALE GENOMIC DNA]</scope>
    <source>
        <strain evidence="2 4">LMG 24197</strain>
    </source>
</reference>
<evidence type="ECO:0000256" key="1">
    <source>
        <dbReference type="SAM" id="MobiDB-lite"/>
    </source>
</evidence>
<evidence type="ECO:0008006" key="5">
    <source>
        <dbReference type="Google" id="ProtNLM"/>
    </source>
</evidence>
<sequence>MDGDHALGTQGNSKTLTTGNRTEQAFASYTIAAGDTVRIECGLSAIELTKEGAINFIGKNFNITVDGNGEINTKGGDLHLNPEGGSAAIIAPGSGHKNKIKSEIENYFSSSAKNTKG</sequence>
<evidence type="ECO:0000313" key="3">
    <source>
        <dbReference type="EMBL" id="TPV31134.1"/>
    </source>
</evidence>
<keyword evidence="4" id="KW-1185">Reference proteome</keyword>